<accession>A0AC35G993</accession>
<name>A0AC35G993_9BILA</name>
<dbReference type="WBParaSite" id="PS1159_v2.g2998.t2">
    <property type="protein sequence ID" value="PS1159_v2.g2998.t2"/>
    <property type="gene ID" value="PS1159_v2.g2998"/>
</dbReference>
<evidence type="ECO:0000313" key="1">
    <source>
        <dbReference type="Proteomes" id="UP000887580"/>
    </source>
</evidence>
<proteinExistence type="predicted"/>
<evidence type="ECO:0000313" key="2">
    <source>
        <dbReference type="WBParaSite" id="PS1159_v2.g2998.t2"/>
    </source>
</evidence>
<dbReference type="Proteomes" id="UP000887580">
    <property type="component" value="Unplaced"/>
</dbReference>
<organism evidence="1 2">
    <name type="scientific">Panagrolaimus sp. PS1159</name>
    <dbReference type="NCBI Taxonomy" id="55785"/>
    <lineage>
        <taxon>Eukaryota</taxon>
        <taxon>Metazoa</taxon>
        <taxon>Ecdysozoa</taxon>
        <taxon>Nematoda</taxon>
        <taxon>Chromadorea</taxon>
        <taxon>Rhabditida</taxon>
        <taxon>Tylenchina</taxon>
        <taxon>Panagrolaimomorpha</taxon>
        <taxon>Panagrolaimoidea</taxon>
        <taxon>Panagrolaimidae</taxon>
        <taxon>Panagrolaimus</taxon>
    </lineage>
</organism>
<sequence>MSEENTIKDFMQSGSSRALRKRKRKISENDLQNGINSMIIPNESKYWMRSTKADSHTATVPKKSRKQASKNAKEVKPPEPNMLLTDLPNEILGKCFSYLSFDDLFRMERVNKRLRAVVTSYTWKQKHVLDHESIVYNTEYPKISLAEERTFFRFNQRKNYFKRHNITNKSIKMIFSRATIRALDLSIYHTTLSYQVSSIMNMVPQLSVLNLSFIRLTNNSLRSIARYCPLLEEVSFEQCFCDGKVEQGLEVLFTTCSNIKYLNLGENNKLYGDSFAYIPSGLLYLNLANCYNVNTNAIGALAESAKNLETLILENYDNAAVSRFNAWLGKLTKLKYLEVSNIFMAENYPKLDFSSFQELEMLCLRYNTLVSNDSLRTLQYCPKLKSIDLRFGNQFDNSTLDVLKKCKNLQYCNFSNWGQLSSVAEFAKHLKLKYLAINDCKEIKEDTVQKLLTECAFLRYVELLGLSIDYHKSLRYVELLGLSIDYHKVLSNSFKQPCPHRSSILNLVAPRANPISYLNTCKWVNVIPSEPYGMSPFGRFTSIRDQYPHKKQ</sequence>
<protein>
    <submittedName>
        <fullName evidence="2">F-box domain-containing protein</fullName>
    </submittedName>
</protein>
<reference evidence="2" key="1">
    <citation type="submission" date="2022-11" db="UniProtKB">
        <authorList>
            <consortium name="WormBaseParasite"/>
        </authorList>
    </citation>
    <scope>IDENTIFICATION</scope>
</reference>